<dbReference type="InterPro" id="IPR036097">
    <property type="entry name" value="HisK_dim/P_sf"/>
</dbReference>
<evidence type="ECO:0000256" key="14">
    <source>
        <dbReference type="SAM" id="Phobius"/>
    </source>
</evidence>
<dbReference type="PANTHER" id="PTHR45528">
    <property type="entry name" value="SENSOR HISTIDINE KINASE CPXA"/>
    <property type="match status" value="1"/>
</dbReference>
<dbReference type="InterPro" id="IPR005467">
    <property type="entry name" value="His_kinase_dom"/>
</dbReference>
<evidence type="ECO:0000256" key="3">
    <source>
        <dbReference type="ARBA" id="ARBA00012438"/>
    </source>
</evidence>
<evidence type="ECO:0000313" key="18">
    <source>
        <dbReference type="Proteomes" id="UP000683246"/>
    </source>
</evidence>
<keyword evidence="11 14" id="KW-1133">Transmembrane helix</keyword>
<keyword evidence="9 17" id="KW-0418">Kinase</keyword>
<dbReference type="EMBL" id="CP058649">
    <property type="protein sequence ID" value="QUI21318.1"/>
    <property type="molecule type" value="Genomic_DNA"/>
</dbReference>
<dbReference type="SMART" id="SM00388">
    <property type="entry name" value="HisKA"/>
    <property type="match status" value="1"/>
</dbReference>
<gene>
    <name evidence="17" type="ORF">HZI73_03020</name>
</gene>
<dbReference type="KEGG" id="vpy:HZI73_03020"/>
<evidence type="ECO:0000256" key="7">
    <source>
        <dbReference type="ARBA" id="ARBA00022692"/>
    </source>
</evidence>
<comment type="catalytic activity">
    <reaction evidence="1">
        <text>ATP + protein L-histidine = ADP + protein N-phospho-L-histidine.</text>
        <dbReference type="EC" id="2.7.13.3"/>
    </reaction>
</comment>
<keyword evidence="4" id="KW-1003">Cell membrane</keyword>
<dbReference type="Gene3D" id="1.10.287.130">
    <property type="match status" value="1"/>
</dbReference>
<dbReference type="Proteomes" id="UP000683246">
    <property type="component" value="Chromosome"/>
</dbReference>
<dbReference type="GO" id="GO:0005524">
    <property type="term" value="F:ATP binding"/>
    <property type="evidence" value="ECO:0007669"/>
    <property type="project" value="UniProtKB-KW"/>
</dbReference>
<dbReference type="GO" id="GO:0000155">
    <property type="term" value="F:phosphorelay sensor kinase activity"/>
    <property type="evidence" value="ECO:0007669"/>
    <property type="project" value="InterPro"/>
</dbReference>
<feature type="transmembrane region" description="Helical" evidence="14">
    <location>
        <begin position="12"/>
        <end position="39"/>
    </location>
</feature>
<evidence type="ECO:0000256" key="2">
    <source>
        <dbReference type="ARBA" id="ARBA00004651"/>
    </source>
</evidence>
<feature type="domain" description="HAMP" evidence="16">
    <location>
        <begin position="75"/>
        <end position="127"/>
    </location>
</feature>
<dbReference type="EC" id="2.7.13.3" evidence="3"/>
<sequence>MKMKGNAIKTKLVLAIFKSAGLAGICMIFLGILFIIASSSLRFSIFFHQHFLAFMVLFFCMFVVLTLVFFLLSIRDGLQYLEEITTTLEVISRGDLDIHIPERTSDELGKMARTVNVMARKLKGAIEEERRLEKTKNDLITNISHDLRTPLTSTLGYLELIRSNTPDQESNLWRYTNIALGKCKDLKNLIDQLFEYSKLHHTKMTMHQVSISIGELLEQVIIGFIPALQEVNMTYRLSFADEKLMVDVDPLLLTRVFDNLMDNAIRYGKDGEYLDVELIKEDQQAVIHIMNYGNSIAQADLPYVFQRFYQVGQRSADTQHSGLGLAIVKRIMDMHHGTVEAFSMNNKTVFEVRLNLS</sequence>
<evidence type="ECO:0000256" key="9">
    <source>
        <dbReference type="ARBA" id="ARBA00022777"/>
    </source>
</evidence>
<dbReference type="InterPro" id="IPR050398">
    <property type="entry name" value="HssS/ArlS-like"/>
</dbReference>
<reference evidence="17" key="1">
    <citation type="submission" date="2020-07" db="EMBL/GenBank/DDBJ databases">
        <title>Vallitalea pronyensis genome.</title>
        <authorList>
            <person name="Postec A."/>
        </authorList>
    </citation>
    <scope>NUCLEOTIDE SEQUENCE</scope>
    <source>
        <strain evidence="17">FatNI3</strain>
    </source>
</reference>
<evidence type="ECO:0000256" key="13">
    <source>
        <dbReference type="ARBA" id="ARBA00023136"/>
    </source>
</evidence>
<evidence type="ECO:0000313" key="17">
    <source>
        <dbReference type="EMBL" id="QUI21318.1"/>
    </source>
</evidence>
<keyword evidence="13 14" id="KW-0472">Membrane</keyword>
<dbReference type="Pfam" id="PF02518">
    <property type="entry name" value="HATPase_c"/>
    <property type="match status" value="1"/>
</dbReference>
<evidence type="ECO:0000256" key="1">
    <source>
        <dbReference type="ARBA" id="ARBA00000085"/>
    </source>
</evidence>
<dbReference type="SUPFAM" id="SSF55874">
    <property type="entry name" value="ATPase domain of HSP90 chaperone/DNA topoisomerase II/histidine kinase"/>
    <property type="match status" value="1"/>
</dbReference>
<comment type="subcellular location">
    <subcellularLocation>
        <location evidence="2">Cell membrane</location>
        <topology evidence="2">Multi-pass membrane protein</topology>
    </subcellularLocation>
</comment>
<keyword evidence="5" id="KW-0597">Phosphoprotein</keyword>
<dbReference type="CDD" id="cd00075">
    <property type="entry name" value="HATPase"/>
    <property type="match status" value="1"/>
</dbReference>
<evidence type="ECO:0000256" key="12">
    <source>
        <dbReference type="ARBA" id="ARBA00023012"/>
    </source>
</evidence>
<dbReference type="Gene3D" id="3.30.565.10">
    <property type="entry name" value="Histidine kinase-like ATPase, C-terminal domain"/>
    <property type="match status" value="1"/>
</dbReference>
<evidence type="ECO:0000256" key="5">
    <source>
        <dbReference type="ARBA" id="ARBA00022553"/>
    </source>
</evidence>
<dbReference type="SUPFAM" id="SSF47384">
    <property type="entry name" value="Homodimeric domain of signal transducing histidine kinase"/>
    <property type="match status" value="1"/>
</dbReference>
<keyword evidence="18" id="KW-1185">Reference proteome</keyword>
<accession>A0A8J8MHA9</accession>
<dbReference type="PROSITE" id="PS50885">
    <property type="entry name" value="HAMP"/>
    <property type="match status" value="1"/>
</dbReference>
<keyword evidence="6" id="KW-0808">Transferase</keyword>
<evidence type="ECO:0000256" key="4">
    <source>
        <dbReference type="ARBA" id="ARBA00022475"/>
    </source>
</evidence>
<evidence type="ECO:0000259" key="15">
    <source>
        <dbReference type="PROSITE" id="PS50109"/>
    </source>
</evidence>
<evidence type="ECO:0000256" key="11">
    <source>
        <dbReference type="ARBA" id="ARBA00022989"/>
    </source>
</evidence>
<keyword evidence="8" id="KW-0547">Nucleotide-binding</keyword>
<dbReference type="Pfam" id="PF00672">
    <property type="entry name" value="HAMP"/>
    <property type="match status" value="1"/>
</dbReference>
<dbReference type="GO" id="GO:0005886">
    <property type="term" value="C:plasma membrane"/>
    <property type="evidence" value="ECO:0007669"/>
    <property type="project" value="UniProtKB-SubCell"/>
</dbReference>
<proteinExistence type="predicted"/>
<evidence type="ECO:0000259" key="16">
    <source>
        <dbReference type="PROSITE" id="PS50885"/>
    </source>
</evidence>
<organism evidence="17 18">
    <name type="scientific">Vallitalea pronyensis</name>
    <dbReference type="NCBI Taxonomy" id="1348613"/>
    <lineage>
        <taxon>Bacteria</taxon>
        <taxon>Bacillati</taxon>
        <taxon>Bacillota</taxon>
        <taxon>Clostridia</taxon>
        <taxon>Lachnospirales</taxon>
        <taxon>Vallitaleaceae</taxon>
        <taxon>Vallitalea</taxon>
    </lineage>
</organism>
<dbReference type="Pfam" id="PF00512">
    <property type="entry name" value="HisKA"/>
    <property type="match status" value="1"/>
</dbReference>
<dbReference type="SMART" id="SM00304">
    <property type="entry name" value="HAMP"/>
    <property type="match status" value="1"/>
</dbReference>
<dbReference type="PROSITE" id="PS50109">
    <property type="entry name" value="HIS_KIN"/>
    <property type="match status" value="1"/>
</dbReference>
<dbReference type="InterPro" id="IPR003660">
    <property type="entry name" value="HAMP_dom"/>
</dbReference>
<protein>
    <recommendedName>
        <fullName evidence="3">histidine kinase</fullName>
        <ecNumber evidence="3">2.7.13.3</ecNumber>
    </recommendedName>
</protein>
<dbReference type="SUPFAM" id="SSF158472">
    <property type="entry name" value="HAMP domain-like"/>
    <property type="match status" value="1"/>
</dbReference>
<dbReference type="AlphaFoldDB" id="A0A8J8MHA9"/>
<evidence type="ECO:0000256" key="10">
    <source>
        <dbReference type="ARBA" id="ARBA00022840"/>
    </source>
</evidence>
<evidence type="ECO:0000256" key="8">
    <source>
        <dbReference type="ARBA" id="ARBA00022741"/>
    </source>
</evidence>
<keyword evidence="12" id="KW-0902">Two-component regulatory system</keyword>
<evidence type="ECO:0000256" key="6">
    <source>
        <dbReference type="ARBA" id="ARBA00022679"/>
    </source>
</evidence>
<dbReference type="Gene3D" id="6.10.340.10">
    <property type="match status" value="1"/>
</dbReference>
<keyword evidence="10" id="KW-0067">ATP-binding</keyword>
<keyword evidence="7 14" id="KW-0812">Transmembrane</keyword>
<dbReference type="SMART" id="SM00387">
    <property type="entry name" value="HATPase_c"/>
    <property type="match status" value="1"/>
</dbReference>
<name>A0A8J8MHA9_9FIRM</name>
<dbReference type="InterPro" id="IPR003594">
    <property type="entry name" value="HATPase_dom"/>
</dbReference>
<dbReference type="CDD" id="cd06225">
    <property type="entry name" value="HAMP"/>
    <property type="match status" value="1"/>
</dbReference>
<dbReference type="PANTHER" id="PTHR45528:SF1">
    <property type="entry name" value="SENSOR HISTIDINE KINASE CPXA"/>
    <property type="match status" value="1"/>
</dbReference>
<feature type="transmembrane region" description="Helical" evidence="14">
    <location>
        <begin position="51"/>
        <end position="72"/>
    </location>
</feature>
<dbReference type="InterPro" id="IPR036890">
    <property type="entry name" value="HATPase_C_sf"/>
</dbReference>
<feature type="domain" description="Histidine kinase" evidence="15">
    <location>
        <begin position="142"/>
        <end position="357"/>
    </location>
</feature>
<dbReference type="CDD" id="cd00082">
    <property type="entry name" value="HisKA"/>
    <property type="match status" value="1"/>
</dbReference>
<dbReference type="InterPro" id="IPR003661">
    <property type="entry name" value="HisK_dim/P_dom"/>
</dbReference>